<evidence type="ECO:0000313" key="4">
    <source>
        <dbReference type="EMBL" id="CAA9518225.1"/>
    </source>
</evidence>
<accession>A0A6J4TBW6</accession>
<keyword evidence="1" id="KW-0560">Oxidoreductase</keyword>
<dbReference type="SUPFAM" id="SSF51735">
    <property type="entry name" value="NAD(P)-binding Rossmann-fold domains"/>
    <property type="match status" value="1"/>
</dbReference>
<dbReference type="InterPro" id="IPR055170">
    <property type="entry name" value="GFO_IDH_MocA-like_dom"/>
</dbReference>
<reference evidence="4" key="1">
    <citation type="submission" date="2020-02" db="EMBL/GenBank/DDBJ databases">
        <authorList>
            <person name="Meier V. D."/>
        </authorList>
    </citation>
    <scope>NUCLEOTIDE SEQUENCE</scope>
    <source>
        <strain evidence="4">AVDCRST_MAG73</strain>
    </source>
</reference>
<feature type="domain" description="GFO/IDH/MocA-like oxidoreductase" evidence="3">
    <location>
        <begin position="137"/>
        <end position="270"/>
    </location>
</feature>
<feature type="domain" description="Gfo/Idh/MocA-like oxidoreductase N-terminal" evidence="2">
    <location>
        <begin position="10"/>
        <end position="124"/>
    </location>
</feature>
<dbReference type="InterPro" id="IPR000683">
    <property type="entry name" value="Gfo/Idh/MocA-like_OxRdtase_N"/>
</dbReference>
<dbReference type="GO" id="GO:0000166">
    <property type="term" value="F:nucleotide binding"/>
    <property type="evidence" value="ECO:0007669"/>
    <property type="project" value="InterPro"/>
</dbReference>
<sequence>MPVVQTKGPVRVGVVGVGNISAIYLKNLKAFDGVDPVAVADLDPARAEARAEEFGIPRATTPDALLADPEIEIVLNLTVPAAHASVAQAAVEAGKSVYNEKPLTITREDAARLLATAKERGVRVGGAPDTFLGGGLQTCRALIDAGEIGEPVAATAFMLGHGPEGWHPDPAFFYQTGGGPLFDMGPYYLTALVAMLGPVRRVAGSARASFAERTIGSQPKAGQTIAVEVPTHLAAVLDFAGGPIATLVTSFDVWASETPLLEIYGATGTLSLPDPNTFGGPVRLRRSGSETWEDVPIAHGYAENARGIGVLDLARAIRLGRPARASGELAAHVLDLMHAVHDASDTGRAVEPATTCDRPAALPVGLAWGAWDE</sequence>
<dbReference type="AlphaFoldDB" id="A0A6J4TBW6"/>
<dbReference type="Gene3D" id="3.40.50.720">
    <property type="entry name" value="NAD(P)-binding Rossmann-like Domain"/>
    <property type="match status" value="1"/>
</dbReference>
<dbReference type="Gene3D" id="3.30.360.10">
    <property type="entry name" value="Dihydrodipicolinate Reductase, domain 2"/>
    <property type="match status" value="1"/>
</dbReference>
<dbReference type="Pfam" id="PF22725">
    <property type="entry name" value="GFO_IDH_MocA_C3"/>
    <property type="match status" value="1"/>
</dbReference>
<dbReference type="EMBL" id="CADCWE010000003">
    <property type="protein sequence ID" value="CAA9518225.1"/>
    <property type="molecule type" value="Genomic_DNA"/>
</dbReference>
<dbReference type="SUPFAM" id="SSF55347">
    <property type="entry name" value="Glyceraldehyde-3-phosphate dehydrogenase-like, C-terminal domain"/>
    <property type="match status" value="1"/>
</dbReference>
<evidence type="ECO:0000256" key="1">
    <source>
        <dbReference type="ARBA" id="ARBA00023002"/>
    </source>
</evidence>
<dbReference type="PANTHER" id="PTHR43818">
    <property type="entry name" value="BCDNA.GH03377"/>
    <property type="match status" value="1"/>
</dbReference>
<gene>
    <name evidence="4" type="ORF">AVDCRST_MAG73-29</name>
</gene>
<dbReference type="GO" id="GO:0016491">
    <property type="term" value="F:oxidoreductase activity"/>
    <property type="evidence" value="ECO:0007669"/>
    <property type="project" value="UniProtKB-KW"/>
</dbReference>
<dbReference type="PANTHER" id="PTHR43818:SF11">
    <property type="entry name" value="BCDNA.GH03377"/>
    <property type="match status" value="1"/>
</dbReference>
<dbReference type="InterPro" id="IPR036291">
    <property type="entry name" value="NAD(P)-bd_dom_sf"/>
</dbReference>
<name>A0A6J4TBW6_9BACT</name>
<protein>
    <submittedName>
        <fullName evidence="4">Dehydrogenase</fullName>
    </submittedName>
</protein>
<proteinExistence type="predicted"/>
<dbReference type="Pfam" id="PF01408">
    <property type="entry name" value="GFO_IDH_MocA"/>
    <property type="match status" value="1"/>
</dbReference>
<organism evidence="4">
    <name type="scientific">uncultured Thermomicrobiales bacterium</name>
    <dbReference type="NCBI Taxonomy" id="1645740"/>
    <lineage>
        <taxon>Bacteria</taxon>
        <taxon>Pseudomonadati</taxon>
        <taxon>Thermomicrobiota</taxon>
        <taxon>Thermomicrobia</taxon>
        <taxon>Thermomicrobiales</taxon>
        <taxon>environmental samples</taxon>
    </lineage>
</organism>
<evidence type="ECO:0000259" key="2">
    <source>
        <dbReference type="Pfam" id="PF01408"/>
    </source>
</evidence>
<evidence type="ECO:0000259" key="3">
    <source>
        <dbReference type="Pfam" id="PF22725"/>
    </source>
</evidence>
<dbReference type="InterPro" id="IPR050463">
    <property type="entry name" value="Gfo/Idh/MocA_oxidrdct_glycsds"/>
</dbReference>